<feature type="region of interest" description="Disordered" evidence="1">
    <location>
        <begin position="29"/>
        <end position="70"/>
    </location>
</feature>
<evidence type="ECO:0000313" key="3">
    <source>
        <dbReference type="Proteomes" id="UP001458880"/>
    </source>
</evidence>
<evidence type="ECO:0000256" key="1">
    <source>
        <dbReference type="SAM" id="MobiDB-lite"/>
    </source>
</evidence>
<accession>A0AAW1KG12</accession>
<name>A0AAW1KG12_POPJA</name>
<comment type="caution">
    <text evidence="2">The sequence shown here is derived from an EMBL/GenBank/DDBJ whole genome shotgun (WGS) entry which is preliminary data.</text>
</comment>
<gene>
    <name evidence="2" type="ORF">QE152_g24389</name>
</gene>
<reference evidence="2 3" key="1">
    <citation type="journal article" date="2024" name="BMC Genomics">
        <title>De novo assembly and annotation of Popillia japonica's genome with initial clues to its potential as an invasive pest.</title>
        <authorList>
            <person name="Cucini C."/>
            <person name="Boschi S."/>
            <person name="Funari R."/>
            <person name="Cardaioli E."/>
            <person name="Iannotti N."/>
            <person name="Marturano G."/>
            <person name="Paoli F."/>
            <person name="Bruttini M."/>
            <person name="Carapelli A."/>
            <person name="Frati F."/>
            <person name="Nardi F."/>
        </authorList>
    </citation>
    <scope>NUCLEOTIDE SEQUENCE [LARGE SCALE GENOMIC DNA]</scope>
    <source>
        <strain evidence="2">DMR45628</strain>
    </source>
</reference>
<proteinExistence type="predicted"/>
<evidence type="ECO:0000313" key="2">
    <source>
        <dbReference type="EMBL" id="KAK9717078.1"/>
    </source>
</evidence>
<organism evidence="2 3">
    <name type="scientific">Popillia japonica</name>
    <name type="common">Japanese beetle</name>
    <dbReference type="NCBI Taxonomy" id="7064"/>
    <lineage>
        <taxon>Eukaryota</taxon>
        <taxon>Metazoa</taxon>
        <taxon>Ecdysozoa</taxon>
        <taxon>Arthropoda</taxon>
        <taxon>Hexapoda</taxon>
        <taxon>Insecta</taxon>
        <taxon>Pterygota</taxon>
        <taxon>Neoptera</taxon>
        <taxon>Endopterygota</taxon>
        <taxon>Coleoptera</taxon>
        <taxon>Polyphaga</taxon>
        <taxon>Scarabaeiformia</taxon>
        <taxon>Scarabaeidae</taxon>
        <taxon>Rutelinae</taxon>
        <taxon>Popillia</taxon>
    </lineage>
</organism>
<feature type="compositionally biased region" description="Basic and acidic residues" evidence="1">
    <location>
        <begin position="35"/>
        <end position="50"/>
    </location>
</feature>
<dbReference type="EMBL" id="JASPKY010000247">
    <property type="protein sequence ID" value="KAK9717078.1"/>
    <property type="molecule type" value="Genomic_DNA"/>
</dbReference>
<protein>
    <submittedName>
        <fullName evidence="2">Uncharacterized protein</fullName>
    </submittedName>
</protein>
<dbReference type="Proteomes" id="UP001458880">
    <property type="component" value="Unassembled WGS sequence"/>
</dbReference>
<sequence length="70" mass="8138">MYTREEWKIIIETIISFKECGISKEDDALWEDDNREAHEHEVTDSDEMVKNGEASASDSDPLNMNKYLLT</sequence>
<keyword evidence="3" id="KW-1185">Reference proteome</keyword>
<dbReference type="AlphaFoldDB" id="A0AAW1KG12"/>